<evidence type="ECO:0000256" key="4">
    <source>
        <dbReference type="ARBA" id="ARBA00023125"/>
    </source>
</evidence>
<evidence type="ECO:0000259" key="7">
    <source>
        <dbReference type="Pfam" id="PF08281"/>
    </source>
</evidence>
<dbReference type="SUPFAM" id="SSF88946">
    <property type="entry name" value="Sigma2 domain of RNA polymerase sigma factors"/>
    <property type="match status" value="1"/>
</dbReference>
<organism evidence="8 9">
    <name type="scientific">Pseudotabrizicola sediminis</name>
    <dbReference type="NCBI Taxonomy" id="2486418"/>
    <lineage>
        <taxon>Bacteria</taxon>
        <taxon>Pseudomonadati</taxon>
        <taxon>Pseudomonadota</taxon>
        <taxon>Alphaproteobacteria</taxon>
        <taxon>Rhodobacterales</taxon>
        <taxon>Paracoccaceae</taxon>
        <taxon>Pseudotabrizicola</taxon>
    </lineage>
</organism>
<dbReference type="SUPFAM" id="SSF88659">
    <property type="entry name" value="Sigma3 and sigma4 domains of RNA polymerase sigma factors"/>
    <property type="match status" value="1"/>
</dbReference>
<keyword evidence="2" id="KW-0805">Transcription regulation</keyword>
<evidence type="ECO:0000259" key="6">
    <source>
        <dbReference type="Pfam" id="PF04542"/>
    </source>
</evidence>
<dbReference type="Proteomes" id="UP000297741">
    <property type="component" value="Unassembled WGS sequence"/>
</dbReference>
<evidence type="ECO:0000256" key="3">
    <source>
        <dbReference type="ARBA" id="ARBA00023082"/>
    </source>
</evidence>
<keyword evidence="4" id="KW-0238">DNA-binding</keyword>
<dbReference type="InterPro" id="IPR013324">
    <property type="entry name" value="RNA_pol_sigma_r3/r4-like"/>
</dbReference>
<dbReference type="PANTHER" id="PTHR43133">
    <property type="entry name" value="RNA POLYMERASE ECF-TYPE SIGMA FACTO"/>
    <property type="match status" value="1"/>
</dbReference>
<evidence type="ECO:0000256" key="1">
    <source>
        <dbReference type="ARBA" id="ARBA00010641"/>
    </source>
</evidence>
<dbReference type="Gene3D" id="1.10.10.10">
    <property type="entry name" value="Winged helix-like DNA-binding domain superfamily/Winged helix DNA-binding domain"/>
    <property type="match status" value="1"/>
</dbReference>
<proteinExistence type="inferred from homology"/>
<evidence type="ECO:0000256" key="5">
    <source>
        <dbReference type="ARBA" id="ARBA00023163"/>
    </source>
</evidence>
<dbReference type="RefSeq" id="WP_135429571.1">
    <property type="nucleotide sequence ID" value="NZ_RPEM01000003.1"/>
</dbReference>
<dbReference type="InterPro" id="IPR039425">
    <property type="entry name" value="RNA_pol_sigma-70-like"/>
</dbReference>
<dbReference type="Gene3D" id="1.10.1740.10">
    <property type="match status" value="1"/>
</dbReference>
<accession>A0ABY2KNT7</accession>
<dbReference type="Pfam" id="PF04542">
    <property type="entry name" value="Sigma70_r2"/>
    <property type="match status" value="1"/>
</dbReference>
<keyword evidence="3" id="KW-0731">Sigma factor</keyword>
<comment type="caution">
    <text evidence="8">The sequence shown here is derived from an EMBL/GenBank/DDBJ whole genome shotgun (WGS) entry which is preliminary data.</text>
</comment>
<dbReference type="InterPro" id="IPR013325">
    <property type="entry name" value="RNA_pol_sigma_r2"/>
</dbReference>
<keyword evidence="5" id="KW-0804">Transcription</keyword>
<feature type="domain" description="RNA polymerase sigma-70 region 2" evidence="6">
    <location>
        <begin position="32"/>
        <end position="96"/>
    </location>
</feature>
<gene>
    <name evidence="8" type="ORF">EEB11_06355</name>
</gene>
<dbReference type="InterPro" id="IPR007627">
    <property type="entry name" value="RNA_pol_sigma70_r2"/>
</dbReference>
<name>A0ABY2KNT7_9RHOB</name>
<keyword evidence="9" id="KW-1185">Reference proteome</keyword>
<dbReference type="InterPro" id="IPR013249">
    <property type="entry name" value="RNA_pol_sigma70_r4_t2"/>
</dbReference>
<dbReference type="EMBL" id="RPEM01000003">
    <property type="protein sequence ID" value="TGD44300.1"/>
    <property type="molecule type" value="Genomic_DNA"/>
</dbReference>
<dbReference type="Pfam" id="PF08281">
    <property type="entry name" value="Sigma70_r4_2"/>
    <property type="match status" value="1"/>
</dbReference>
<dbReference type="PANTHER" id="PTHR43133:SF58">
    <property type="entry name" value="ECF RNA POLYMERASE SIGMA FACTOR SIGD"/>
    <property type="match status" value="1"/>
</dbReference>
<evidence type="ECO:0000313" key="8">
    <source>
        <dbReference type="EMBL" id="TGD44300.1"/>
    </source>
</evidence>
<protein>
    <submittedName>
        <fullName evidence="8">SigD protein</fullName>
    </submittedName>
</protein>
<dbReference type="InterPro" id="IPR036388">
    <property type="entry name" value="WH-like_DNA-bd_sf"/>
</dbReference>
<comment type="similarity">
    <text evidence="1">Belongs to the sigma-70 factor family. ECF subfamily.</text>
</comment>
<feature type="domain" description="RNA polymerase sigma factor 70 region 4 type 2" evidence="7">
    <location>
        <begin position="121"/>
        <end position="172"/>
    </location>
</feature>
<evidence type="ECO:0000256" key="2">
    <source>
        <dbReference type="ARBA" id="ARBA00023015"/>
    </source>
</evidence>
<sequence length="181" mass="19968">MTHKTDDWGLLLTAALEGDSRAYAHFLRAVTPVLRGVVRARGAALGEAGCEDVLQEVLLALHLKRHTWQVGTPVRPWLYAITRYKVVDAFRARGRRIDLPIEDFADVLPAETGVDPTQGADIDKMIGMLDPRAARLVRQVGVEGDTMAEAGAKLDMSEGAVRVALHRAFKQLAVLRKRHVE</sequence>
<evidence type="ECO:0000313" key="9">
    <source>
        <dbReference type="Proteomes" id="UP000297741"/>
    </source>
</evidence>
<reference evidence="8 9" key="1">
    <citation type="submission" date="2018-11" db="EMBL/GenBank/DDBJ databases">
        <title>Tabrizicola sp. isolated from sediment of alpine lake.</title>
        <authorList>
            <person name="Liu Z."/>
        </authorList>
    </citation>
    <scope>NUCLEOTIDE SEQUENCE [LARGE SCALE GENOMIC DNA]</scope>
    <source>
        <strain evidence="8 9">DRYC-M-16</strain>
    </source>
</reference>
<dbReference type="NCBIfam" id="NF009165">
    <property type="entry name" value="PRK12512.1"/>
    <property type="match status" value="1"/>
</dbReference>